<dbReference type="InterPro" id="IPR045540">
    <property type="entry name" value="YegS/DAGK_C"/>
</dbReference>
<gene>
    <name evidence="10" type="ORF">FPZ12_037495</name>
</gene>
<comment type="caution">
    <text evidence="10">The sequence shown here is derived from an EMBL/GenBank/DDBJ whole genome shotgun (WGS) entry which is preliminary data.</text>
</comment>
<dbReference type="Gene3D" id="3.40.50.10330">
    <property type="entry name" value="Probable inorganic polyphosphate/atp-NAD kinase, domain 1"/>
    <property type="match status" value="1"/>
</dbReference>
<dbReference type="OrthoDB" id="142078at2"/>
<dbReference type="RefSeq" id="WP_144758607.1">
    <property type="nucleotide sequence ID" value="NZ_VMNW02000091.1"/>
</dbReference>
<dbReference type="Proteomes" id="UP000319769">
    <property type="component" value="Unassembled WGS sequence"/>
</dbReference>
<comment type="similarity">
    <text evidence="2">Belongs to the diacylglycerol/lipid kinase family.</text>
</comment>
<evidence type="ECO:0000256" key="5">
    <source>
        <dbReference type="ARBA" id="ARBA00022777"/>
    </source>
</evidence>
<dbReference type="PROSITE" id="PS50146">
    <property type="entry name" value="DAGK"/>
    <property type="match status" value="1"/>
</dbReference>
<name>A0A5N0URV7_9PSEU</name>
<feature type="domain" description="DAGKc" evidence="9">
    <location>
        <begin position="32"/>
        <end position="117"/>
    </location>
</feature>
<dbReference type="GO" id="GO:0004143">
    <property type="term" value="F:ATP-dependent diacylglycerol kinase activity"/>
    <property type="evidence" value="ECO:0007669"/>
    <property type="project" value="TreeGrafter"/>
</dbReference>
<comment type="cofactor">
    <cofactor evidence="1">
        <name>Mg(2+)</name>
        <dbReference type="ChEBI" id="CHEBI:18420"/>
    </cofactor>
</comment>
<dbReference type="InterPro" id="IPR001206">
    <property type="entry name" value="Diacylglycerol_kinase_cat_dom"/>
</dbReference>
<dbReference type="SUPFAM" id="SSF111331">
    <property type="entry name" value="NAD kinase/diacylglycerol kinase-like"/>
    <property type="match status" value="1"/>
</dbReference>
<evidence type="ECO:0000313" key="10">
    <source>
        <dbReference type="EMBL" id="KAA9152183.1"/>
    </source>
</evidence>
<keyword evidence="11" id="KW-1185">Reference proteome</keyword>
<evidence type="ECO:0000313" key="11">
    <source>
        <dbReference type="Proteomes" id="UP000319769"/>
    </source>
</evidence>
<dbReference type="AlphaFoldDB" id="A0A5N0URV7"/>
<dbReference type="GO" id="GO:0008654">
    <property type="term" value="P:phospholipid biosynthetic process"/>
    <property type="evidence" value="ECO:0007669"/>
    <property type="project" value="UniProtKB-KW"/>
</dbReference>
<sequence>MRAALAVHPDAGLGAAARLAVPVAAALRARSLDLVRERPPDDTDLLVVLGGDGSVHHAVQFCAETGTALGVIPAGCGNDFARALGIPADPRAALAALLDAVRTGRRRRIDLGKAGRTWFGSVLCAGFDAAVAQRGSRLRWPRGRRRYDVAVLAELGRFRARPLTVCTEDGKLELDALSIAVGNTGSYGGAIPICPDADPADGLFDVTVIGQAGRLDLLRLLPGLRAGAHLNHPAVRTFRAREIHLDGEDRPVCADGEPQPGLPLSARCVPGALTVVA</sequence>
<dbReference type="InterPro" id="IPR016064">
    <property type="entry name" value="NAD/diacylglycerol_kinase_sf"/>
</dbReference>
<keyword evidence="7" id="KW-0594">Phospholipid biosynthesis</keyword>
<dbReference type="InterPro" id="IPR017438">
    <property type="entry name" value="ATP-NAD_kinase_N"/>
</dbReference>
<dbReference type="EMBL" id="VMNW02000091">
    <property type="protein sequence ID" value="KAA9152183.1"/>
    <property type="molecule type" value="Genomic_DNA"/>
</dbReference>
<keyword evidence="7" id="KW-0444">Lipid biosynthesis</keyword>
<dbReference type="PANTHER" id="PTHR12358">
    <property type="entry name" value="SPHINGOSINE KINASE"/>
    <property type="match status" value="1"/>
</dbReference>
<evidence type="ECO:0000256" key="8">
    <source>
        <dbReference type="ARBA" id="ARBA00023264"/>
    </source>
</evidence>
<keyword evidence="6" id="KW-0067">ATP-binding</keyword>
<evidence type="ECO:0000256" key="1">
    <source>
        <dbReference type="ARBA" id="ARBA00001946"/>
    </source>
</evidence>
<protein>
    <submittedName>
        <fullName evidence="10">Sphingosine kinase</fullName>
    </submittedName>
</protein>
<dbReference type="GO" id="GO:0005886">
    <property type="term" value="C:plasma membrane"/>
    <property type="evidence" value="ECO:0007669"/>
    <property type="project" value="TreeGrafter"/>
</dbReference>
<dbReference type="PANTHER" id="PTHR12358:SF106">
    <property type="entry name" value="LIPID KINASE YEGS"/>
    <property type="match status" value="1"/>
</dbReference>
<evidence type="ECO:0000256" key="2">
    <source>
        <dbReference type="ARBA" id="ARBA00005983"/>
    </source>
</evidence>
<keyword evidence="7" id="KW-0443">Lipid metabolism</keyword>
<keyword evidence="4" id="KW-0547">Nucleotide-binding</keyword>
<evidence type="ECO:0000256" key="3">
    <source>
        <dbReference type="ARBA" id="ARBA00022679"/>
    </source>
</evidence>
<keyword evidence="8" id="KW-1208">Phospholipid metabolism</keyword>
<dbReference type="Pfam" id="PF19279">
    <property type="entry name" value="YegS_C"/>
    <property type="match status" value="1"/>
</dbReference>
<dbReference type="GO" id="GO:0005524">
    <property type="term" value="F:ATP binding"/>
    <property type="evidence" value="ECO:0007669"/>
    <property type="project" value="UniProtKB-KW"/>
</dbReference>
<dbReference type="InterPro" id="IPR050187">
    <property type="entry name" value="Lipid_Phosphate_FormReg"/>
</dbReference>
<keyword evidence="3" id="KW-0808">Transferase</keyword>
<evidence type="ECO:0000256" key="6">
    <source>
        <dbReference type="ARBA" id="ARBA00022840"/>
    </source>
</evidence>
<evidence type="ECO:0000256" key="4">
    <source>
        <dbReference type="ARBA" id="ARBA00022741"/>
    </source>
</evidence>
<reference evidence="10" key="1">
    <citation type="submission" date="2019-09" db="EMBL/GenBank/DDBJ databases">
        <authorList>
            <person name="Teo W.F.A."/>
            <person name="Duangmal K."/>
        </authorList>
    </citation>
    <scope>NUCLEOTIDE SEQUENCE [LARGE SCALE GENOMIC DNA]</scope>
    <source>
        <strain evidence="10">K81G1</strain>
    </source>
</reference>
<organism evidence="10 11">
    <name type="scientific">Amycolatopsis acidicola</name>
    <dbReference type="NCBI Taxonomy" id="2596893"/>
    <lineage>
        <taxon>Bacteria</taxon>
        <taxon>Bacillati</taxon>
        <taxon>Actinomycetota</taxon>
        <taxon>Actinomycetes</taxon>
        <taxon>Pseudonocardiales</taxon>
        <taxon>Pseudonocardiaceae</taxon>
        <taxon>Amycolatopsis</taxon>
    </lineage>
</organism>
<dbReference type="Pfam" id="PF00781">
    <property type="entry name" value="DAGK_cat"/>
    <property type="match status" value="1"/>
</dbReference>
<dbReference type="Gene3D" id="2.60.200.40">
    <property type="match status" value="1"/>
</dbReference>
<evidence type="ECO:0000259" key="9">
    <source>
        <dbReference type="PROSITE" id="PS50146"/>
    </source>
</evidence>
<proteinExistence type="inferred from homology"/>
<accession>A0A5N0URV7</accession>
<evidence type="ECO:0000256" key="7">
    <source>
        <dbReference type="ARBA" id="ARBA00023209"/>
    </source>
</evidence>
<keyword evidence="5 10" id="KW-0418">Kinase</keyword>